<organism evidence="2 3">
    <name type="scientific">Marinobacter guineae</name>
    <dbReference type="NCBI Taxonomy" id="432303"/>
    <lineage>
        <taxon>Bacteria</taxon>
        <taxon>Pseudomonadati</taxon>
        <taxon>Pseudomonadota</taxon>
        <taxon>Gammaproteobacteria</taxon>
        <taxon>Pseudomonadales</taxon>
        <taxon>Marinobacteraceae</taxon>
        <taxon>Marinobacter</taxon>
    </lineage>
</organism>
<dbReference type="AlphaFoldDB" id="A0A2G1VA16"/>
<comment type="caution">
    <text evidence="2">The sequence shown here is derived from an EMBL/GenBank/DDBJ whole genome shotgun (WGS) entry which is preliminary data.</text>
</comment>
<keyword evidence="1" id="KW-0732">Signal</keyword>
<sequence length="192" mass="21713">MVLRIFITVISSCLAGSLIAAESHVLGRTYEIVEPDALTEIQSKVAQVDWETVMSDGVARNAAAQAVSLPRAREDRIRYHIPYYTAEFDVKDQNGQIIYPKGFQFNPLEHVRLPQRLMFISKDDLAWAQDHLKSTDMVMITSGDYRAIAMALQRPVFILTPPVRDRLSLQFVPSIVTQEGSTLRIEEHSINL</sequence>
<keyword evidence="3" id="KW-1185">Reference proteome</keyword>
<dbReference type="RefSeq" id="WP_091643649.1">
    <property type="nucleotide sequence ID" value="NZ_KZ319345.1"/>
</dbReference>
<feature type="chain" id="PRO_5013713188" evidence="1">
    <location>
        <begin position="21"/>
        <end position="192"/>
    </location>
</feature>
<protein>
    <submittedName>
        <fullName evidence="2">Conjugal transfer protein TraW</fullName>
    </submittedName>
</protein>
<dbReference type="OrthoDB" id="9810604at2"/>
<proteinExistence type="predicted"/>
<evidence type="ECO:0000313" key="3">
    <source>
        <dbReference type="Proteomes" id="UP000229044"/>
    </source>
</evidence>
<name>A0A2G1VA16_9GAMM</name>
<reference evidence="2 3" key="1">
    <citation type="submission" date="2017-09" db="EMBL/GenBank/DDBJ databases">
        <title>The draft genome sequences of Marinobacter guineae M3B.</title>
        <authorList>
            <person name="Cao J."/>
        </authorList>
    </citation>
    <scope>NUCLEOTIDE SEQUENCE [LARGE SCALE GENOMIC DNA]</scope>
    <source>
        <strain evidence="2 3">M3B</strain>
    </source>
</reference>
<evidence type="ECO:0000313" key="2">
    <source>
        <dbReference type="EMBL" id="PHQ23601.1"/>
    </source>
</evidence>
<accession>A0A2G1VA16</accession>
<dbReference type="EMBL" id="NTFI01000013">
    <property type="protein sequence ID" value="PHQ23601.1"/>
    <property type="molecule type" value="Genomic_DNA"/>
</dbReference>
<gene>
    <name evidence="2" type="ORF">CLH62_20175</name>
</gene>
<feature type="signal peptide" evidence="1">
    <location>
        <begin position="1"/>
        <end position="20"/>
    </location>
</feature>
<evidence type="ECO:0000256" key="1">
    <source>
        <dbReference type="SAM" id="SignalP"/>
    </source>
</evidence>
<dbReference type="Proteomes" id="UP000229044">
    <property type="component" value="Unassembled WGS sequence"/>
</dbReference>